<feature type="compositionally biased region" description="Polar residues" evidence="1">
    <location>
        <begin position="21"/>
        <end position="32"/>
    </location>
</feature>
<accession>A0A8T2DAL3</accession>
<protein>
    <submittedName>
        <fullName evidence="2">Uncharacterized protein</fullName>
    </submittedName>
</protein>
<dbReference type="AlphaFoldDB" id="A0A8T2DAL3"/>
<feature type="region of interest" description="Disordered" evidence="1">
    <location>
        <begin position="18"/>
        <end position="42"/>
    </location>
</feature>
<name>A0A8T2DAL3_9BRAS</name>
<keyword evidence="3" id="KW-1185">Reference proteome</keyword>
<dbReference type="Proteomes" id="UP000694240">
    <property type="component" value="Chromosome 5"/>
</dbReference>
<sequence length="42" mass="4844">MIFFPFSKELRLSEVVHGPQKSRNVPNRSNNDGFIDPVMEPL</sequence>
<organism evidence="2 3">
    <name type="scientific">Arabidopsis thaliana x Arabidopsis arenosa</name>
    <dbReference type="NCBI Taxonomy" id="1240361"/>
    <lineage>
        <taxon>Eukaryota</taxon>
        <taxon>Viridiplantae</taxon>
        <taxon>Streptophyta</taxon>
        <taxon>Embryophyta</taxon>
        <taxon>Tracheophyta</taxon>
        <taxon>Spermatophyta</taxon>
        <taxon>Magnoliopsida</taxon>
        <taxon>eudicotyledons</taxon>
        <taxon>Gunneridae</taxon>
        <taxon>Pentapetalae</taxon>
        <taxon>rosids</taxon>
        <taxon>malvids</taxon>
        <taxon>Brassicales</taxon>
        <taxon>Brassicaceae</taxon>
        <taxon>Camelineae</taxon>
        <taxon>Arabidopsis</taxon>
    </lineage>
</organism>
<proteinExistence type="predicted"/>
<evidence type="ECO:0000313" key="3">
    <source>
        <dbReference type="Proteomes" id="UP000694240"/>
    </source>
</evidence>
<evidence type="ECO:0000256" key="1">
    <source>
        <dbReference type="SAM" id="MobiDB-lite"/>
    </source>
</evidence>
<comment type="caution">
    <text evidence="2">The sequence shown here is derived from an EMBL/GenBank/DDBJ whole genome shotgun (WGS) entry which is preliminary data.</text>
</comment>
<evidence type="ECO:0000313" key="2">
    <source>
        <dbReference type="EMBL" id="KAG7606124.1"/>
    </source>
</evidence>
<gene>
    <name evidence="2" type="ORF">ISN45_At05g050750</name>
</gene>
<dbReference type="EMBL" id="JAEFBK010000005">
    <property type="protein sequence ID" value="KAG7606124.1"/>
    <property type="molecule type" value="Genomic_DNA"/>
</dbReference>
<reference evidence="2 3" key="1">
    <citation type="submission" date="2020-12" db="EMBL/GenBank/DDBJ databases">
        <title>Concerted genomic and epigenomic changes stabilize Arabidopsis allopolyploids.</title>
        <authorList>
            <person name="Chen Z."/>
        </authorList>
    </citation>
    <scope>NUCLEOTIDE SEQUENCE [LARGE SCALE GENOMIC DNA]</scope>
    <source>
        <strain evidence="2">Allo738</strain>
        <tissue evidence="2">Leaf</tissue>
    </source>
</reference>